<evidence type="ECO:0000256" key="3">
    <source>
        <dbReference type="ARBA" id="ARBA00013161"/>
    </source>
</evidence>
<evidence type="ECO:0000256" key="4">
    <source>
        <dbReference type="ARBA" id="ARBA00022598"/>
    </source>
</evidence>
<dbReference type="InterPro" id="IPR002306">
    <property type="entry name" value="Trp-tRNA-ligase"/>
</dbReference>
<sequence>MAYDLPQRLAHLPQWRDKSHSSSLKTYLETTDADVPDSNDPFERASVGLFTYPVLQASDIMLYNANLVPVGADQTAHIELARDLVRVATYRWLTLKPLLNMPTCVNLGVSKIHSLREPTKKMSKSDSSPGSAILLTDNPDTIRTKIRRSQTDSLPGVSYDEVERPGLSNLIRILAAVENRKLEDVIVQASTWTKESLKSHLTDALVKELGPITQRITRLKESSHGRSEIERHLQQGTAEAQKIAHERLELIYSVVGCCLPRSRFPSAISGESKVAFTKT</sequence>
<protein>
    <recommendedName>
        <fullName evidence="3">tryptophan--tRNA ligase</fullName>
        <ecNumber evidence="3">6.1.1.2</ecNumber>
    </recommendedName>
    <alternativeName>
        <fullName evidence="9">Tryptophanyl-tRNA synthetase</fullName>
    </alternativeName>
</protein>
<evidence type="ECO:0000256" key="2">
    <source>
        <dbReference type="ARBA" id="ARBA00005594"/>
    </source>
</evidence>
<accession>A0A4E0R371</accession>
<keyword evidence="12" id="KW-1185">Reference proteome</keyword>
<dbReference type="PANTHER" id="PTHR43766">
    <property type="entry name" value="TRYPTOPHAN--TRNA LIGASE, MITOCHONDRIAL"/>
    <property type="match status" value="1"/>
</dbReference>
<keyword evidence="8 10" id="KW-0030">Aminoacyl-tRNA synthetase</keyword>
<keyword evidence="6 10" id="KW-0067">ATP-binding</keyword>
<dbReference type="GO" id="GO:0070183">
    <property type="term" value="P:mitochondrial tryptophanyl-tRNA aminoacylation"/>
    <property type="evidence" value="ECO:0007669"/>
    <property type="project" value="TreeGrafter"/>
</dbReference>
<dbReference type="Pfam" id="PF00579">
    <property type="entry name" value="tRNA-synt_1b"/>
    <property type="match status" value="1"/>
</dbReference>
<dbReference type="SUPFAM" id="SSF52374">
    <property type="entry name" value="Nucleotidylyl transferase"/>
    <property type="match status" value="1"/>
</dbReference>
<organism evidence="11 12">
    <name type="scientific">Fasciola hepatica</name>
    <name type="common">Liver fluke</name>
    <dbReference type="NCBI Taxonomy" id="6192"/>
    <lineage>
        <taxon>Eukaryota</taxon>
        <taxon>Metazoa</taxon>
        <taxon>Spiralia</taxon>
        <taxon>Lophotrochozoa</taxon>
        <taxon>Platyhelminthes</taxon>
        <taxon>Trematoda</taxon>
        <taxon>Digenea</taxon>
        <taxon>Plagiorchiida</taxon>
        <taxon>Echinostomata</taxon>
        <taxon>Echinostomatoidea</taxon>
        <taxon>Fasciolidae</taxon>
        <taxon>Fasciola</taxon>
    </lineage>
</organism>
<keyword evidence="5 10" id="KW-0547">Nucleotide-binding</keyword>
<evidence type="ECO:0000256" key="6">
    <source>
        <dbReference type="ARBA" id="ARBA00022840"/>
    </source>
</evidence>
<dbReference type="Gene3D" id="1.10.240.10">
    <property type="entry name" value="Tyrosyl-Transfer RNA Synthetase"/>
    <property type="match status" value="1"/>
</dbReference>
<comment type="similarity">
    <text evidence="2 10">Belongs to the class-I aminoacyl-tRNA synthetase family.</text>
</comment>
<dbReference type="InterPro" id="IPR050203">
    <property type="entry name" value="Trp-tRNA_synthetase"/>
</dbReference>
<proteinExistence type="inferred from homology"/>
<dbReference type="PRINTS" id="PR01039">
    <property type="entry name" value="TRNASYNTHTRP"/>
</dbReference>
<dbReference type="FunFam" id="1.10.240.10:FF:000002">
    <property type="entry name" value="Tryptophan--tRNA ligase"/>
    <property type="match status" value="1"/>
</dbReference>
<dbReference type="GO" id="GO:0005759">
    <property type="term" value="C:mitochondrial matrix"/>
    <property type="evidence" value="ECO:0007669"/>
    <property type="project" value="TreeGrafter"/>
</dbReference>
<evidence type="ECO:0000313" key="11">
    <source>
        <dbReference type="EMBL" id="THD20774.1"/>
    </source>
</evidence>
<dbReference type="AlphaFoldDB" id="A0A4E0R371"/>
<evidence type="ECO:0000256" key="9">
    <source>
        <dbReference type="ARBA" id="ARBA00030268"/>
    </source>
</evidence>
<evidence type="ECO:0000256" key="1">
    <source>
        <dbReference type="ARBA" id="ARBA00004173"/>
    </source>
</evidence>
<evidence type="ECO:0000313" key="12">
    <source>
        <dbReference type="Proteomes" id="UP000230066"/>
    </source>
</evidence>
<dbReference type="InterPro" id="IPR014729">
    <property type="entry name" value="Rossmann-like_a/b/a_fold"/>
</dbReference>
<dbReference type="PANTHER" id="PTHR43766:SF1">
    <property type="entry name" value="TRYPTOPHAN--TRNA LIGASE, MITOCHONDRIAL"/>
    <property type="match status" value="1"/>
</dbReference>
<dbReference type="Proteomes" id="UP000230066">
    <property type="component" value="Unassembled WGS sequence"/>
</dbReference>
<comment type="caution">
    <text evidence="11">The sequence shown here is derived from an EMBL/GenBank/DDBJ whole genome shotgun (WGS) entry which is preliminary data.</text>
</comment>
<dbReference type="GO" id="GO:0005524">
    <property type="term" value="F:ATP binding"/>
    <property type="evidence" value="ECO:0007669"/>
    <property type="project" value="UniProtKB-KW"/>
</dbReference>
<dbReference type="EC" id="6.1.1.2" evidence="3"/>
<evidence type="ECO:0000256" key="5">
    <source>
        <dbReference type="ARBA" id="ARBA00022741"/>
    </source>
</evidence>
<name>A0A4E0R371_FASHE</name>
<dbReference type="InterPro" id="IPR002305">
    <property type="entry name" value="aa-tRNA-synth_Ic"/>
</dbReference>
<evidence type="ECO:0000256" key="8">
    <source>
        <dbReference type="ARBA" id="ARBA00023146"/>
    </source>
</evidence>
<keyword evidence="4 10" id="KW-0436">Ligase</keyword>
<keyword evidence="7 10" id="KW-0648">Protein biosynthesis</keyword>
<dbReference type="Gene3D" id="3.40.50.620">
    <property type="entry name" value="HUPs"/>
    <property type="match status" value="1"/>
</dbReference>
<reference evidence="11" key="1">
    <citation type="submission" date="2019-03" db="EMBL/GenBank/DDBJ databases">
        <title>Improved annotation for the trematode Fasciola hepatica.</title>
        <authorList>
            <person name="Choi Y.-J."/>
            <person name="Martin J."/>
            <person name="Mitreva M."/>
        </authorList>
    </citation>
    <scope>NUCLEOTIDE SEQUENCE [LARGE SCALE GENOMIC DNA]</scope>
</reference>
<comment type="subcellular location">
    <subcellularLocation>
        <location evidence="1">Mitochondrion</location>
    </subcellularLocation>
</comment>
<evidence type="ECO:0000256" key="10">
    <source>
        <dbReference type="RuleBase" id="RU363036"/>
    </source>
</evidence>
<gene>
    <name evidence="11" type="ORF">D915_008089</name>
</gene>
<dbReference type="EMBL" id="JXXN02004219">
    <property type="protein sequence ID" value="THD20774.1"/>
    <property type="molecule type" value="Genomic_DNA"/>
</dbReference>
<dbReference type="GO" id="GO:0004830">
    <property type="term" value="F:tryptophan-tRNA ligase activity"/>
    <property type="evidence" value="ECO:0007669"/>
    <property type="project" value="UniProtKB-EC"/>
</dbReference>
<evidence type="ECO:0000256" key="7">
    <source>
        <dbReference type="ARBA" id="ARBA00022917"/>
    </source>
</evidence>